<dbReference type="InterPro" id="IPR015915">
    <property type="entry name" value="Kelch-typ_b-propeller"/>
</dbReference>
<evidence type="ECO:0000256" key="1">
    <source>
        <dbReference type="ARBA" id="ARBA00022441"/>
    </source>
</evidence>
<dbReference type="PANTHER" id="PTHR46093">
    <property type="entry name" value="ACYL-COA-BINDING DOMAIN-CONTAINING PROTEIN 5"/>
    <property type="match status" value="1"/>
</dbReference>
<dbReference type="SMART" id="SM00612">
    <property type="entry name" value="Kelch"/>
    <property type="match status" value="3"/>
</dbReference>
<keyword evidence="1" id="KW-0880">Kelch repeat</keyword>
<protein>
    <submittedName>
        <fullName evidence="4">Uncharacterized protein</fullName>
    </submittedName>
</protein>
<feature type="region of interest" description="Disordered" evidence="3">
    <location>
        <begin position="330"/>
        <end position="354"/>
    </location>
</feature>
<keyword evidence="2" id="KW-0677">Repeat</keyword>
<dbReference type="SUPFAM" id="SSF117281">
    <property type="entry name" value="Kelch motif"/>
    <property type="match status" value="2"/>
</dbReference>
<dbReference type="PANTHER" id="PTHR46093:SF18">
    <property type="entry name" value="FIBRONECTIN TYPE-III DOMAIN-CONTAINING PROTEIN"/>
    <property type="match status" value="1"/>
</dbReference>
<dbReference type="Gene3D" id="2.120.10.80">
    <property type="entry name" value="Kelch-type beta propeller"/>
    <property type="match status" value="2"/>
</dbReference>
<gene>
    <name evidence="4" type="ORF">K7432_016356</name>
</gene>
<sequence length="386" mass="43305">MSSLTKHSKPSSVSQLWTQRNIHRTSPFPRQDYSVCEFQDDIYIFAGSIESVPQNDVHIIHSQSFSSEVVVTSGEVPCPRSGHTALSVGKHLLIFGGETLSSRWDDSLYSLNIESKIWTRLPMQSNSLVGRIDHSAVAVGSTMYLFGGQVDGYYLNDLVAFDTKTLSTQCPHWDYIASGYESPPERACHSTAVYKNRIYVFGGRDTDRYFNDLWCYDPESNCWSQIVTGNGPGKRIGHTACTRDDLMYIFGGQDESGTFLNEVHVFSFLKEAWLDLPSFHLGDTLPNKVKACLIHEKIHVLVGECNSVHILDKVKGKNYVNVHLGEDYFSNTQDHPTPTEANNEQYPRNHPSQLEISRRGSTINLEISRLLTPSPVLSEPNPIKGS</sequence>
<evidence type="ECO:0000313" key="5">
    <source>
        <dbReference type="Proteomes" id="UP001479436"/>
    </source>
</evidence>
<comment type="caution">
    <text evidence="4">The sequence shown here is derived from an EMBL/GenBank/DDBJ whole genome shotgun (WGS) entry which is preliminary data.</text>
</comment>
<dbReference type="EMBL" id="JASJQH010002650">
    <property type="protein sequence ID" value="KAK9760036.1"/>
    <property type="molecule type" value="Genomic_DNA"/>
</dbReference>
<evidence type="ECO:0000313" key="4">
    <source>
        <dbReference type="EMBL" id="KAK9760036.1"/>
    </source>
</evidence>
<evidence type="ECO:0000256" key="3">
    <source>
        <dbReference type="SAM" id="MobiDB-lite"/>
    </source>
</evidence>
<accession>A0ABR2WEZ7</accession>
<evidence type="ECO:0000256" key="2">
    <source>
        <dbReference type="ARBA" id="ARBA00022737"/>
    </source>
</evidence>
<organism evidence="4 5">
    <name type="scientific">Basidiobolus ranarum</name>
    <dbReference type="NCBI Taxonomy" id="34480"/>
    <lineage>
        <taxon>Eukaryota</taxon>
        <taxon>Fungi</taxon>
        <taxon>Fungi incertae sedis</taxon>
        <taxon>Zoopagomycota</taxon>
        <taxon>Entomophthoromycotina</taxon>
        <taxon>Basidiobolomycetes</taxon>
        <taxon>Basidiobolales</taxon>
        <taxon>Basidiobolaceae</taxon>
        <taxon>Basidiobolus</taxon>
    </lineage>
</organism>
<keyword evidence="5" id="KW-1185">Reference proteome</keyword>
<dbReference type="InterPro" id="IPR006652">
    <property type="entry name" value="Kelch_1"/>
</dbReference>
<proteinExistence type="predicted"/>
<dbReference type="Pfam" id="PF24681">
    <property type="entry name" value="Kelch_KLHDC2_KLHL20_DRC7"/>
    <property type="match status" value="1"/>
</dbReference>
<name>A0ABR2WEZ7_9FUNG</name>
<reference evidence="4 5" key="1">
    <citation type="submission" date="2023-04" db="EMBL/GenBank/DDBJ databases">
        <title>Genome of Basidiobolus ranarum AG-B5.</title>
        <authorList>
            <person name="Stajich J.E."/>
            <person name="Carter-House D."/>
            <person name="Gryganskyi A."/>
        </authorList>
    </citation>
    <scope>NUCLEOTIDE SEQUENCE [LARGE SCALE GENOMIC DNA]</scope>
    <source>
        <strain evidence="4 5">AG-B5</strain>
    </source>
</reference>
<feature type="non-terminal residue" evidence="4">
    <location>
        <position position="386"/>
    </location>
</feature>
<dbReference type="Proteomes" id="UP001479436">
    <property type="component" value="Unassembled WGS sequence"/>
</dbReference>